<dbReference type="Pfam" id="PF01032">
    <property type="entry name" value="FecCD"/>
    <property type="match status" value="1"/>
</dbReference>
<evidence type="ECO:0000313" key="9">
    <source>
        <dbReference type="EMBL" id="SVB43120.1"/>
    </source>
</evidence>
<keyword evidence="7 8" id="KW-0472">Membrane</keyword>
<dbReference type="PANTHER" id="PTHR30472:SF25">
    <property type="entry name" value="ABC TRANSPORTER PERMEASE PROTEIN MJ0876-RELATED"/>
    <property type="match status" value="1"/>
</dbReference>
<proteinExistence type="inferred from homology"/>
<keyword evidence="3" id="KW-0813">Transport</keyword>
<keyword evidence="4" id="KW-1003">Cell membrane</keyword>
<evidence type="ECO:0000256" key="2">
    <source>
        <dbReference type="ARBA" id="ARBA00007935"/>
    </source>
</evidence>
<evidence type="ECO:0008006" key="10">
    <source>
        <dbReference type="Google" id="ProtNLM"/>
    </source>
</evidence>
<evidence type="ECO:0000256" key="1">
    <source>
        <dbReference type="ARBA" id="ARBA00004651"/>
    </source>
</evidence>
<gene>
    <name evidence="9" type="ORF">METZ01_LOCUS195974</name>
</gene>
<evidence type="ECO:0000256" key="3">
    <source>
        <dbReference type="ARBA" id="ARBA00022448"/>
    </source>
</evidence>
<comment type="subcellular location">
    <subcellularLocation>
        <location evidence="1">Cell membrane</location>
        <topology evidence="1">Multi-pass membrane protein</topology>
    </subcellularLocation>
</comment>
<dbReference type="CDD" id="cd06550">
    <property type="entry name" value="TM_ABC_iron-siderophores_like"/>
    <property type="match status" value="1"/>
</dbReference>
<protein>
    <recommendedName>
        <fullName evidence="10">Iron ABC transporter</fullName>
    </recommendedName>
</protein>
<accession>A0A382DXF2</accession>
<dbReference type="InterPro" id="IPR037294">
    <property type="entry name" value="ABC_BtuC-like"/>
</dbReference>
<feature type="transmembrane region" description="Helical" evidence="8">
    <location>
        <begin position="251"/>
        <end position="280"/>
    </location>
</feature>
<organism evidence="9">
    <name type="scientific">marine metagenome</name>
    <dbReference type="NCBI Taxonomy" id="408172"/>
    <lineage>
        <taxon>unclassified sequences</taxon>
        <taxon>metagenomes</taxon>
        <taxon>ecological metagenomes</taxon>
    </lineage>
</organism>
<dbReference type="AlphaFoldDB" id="A0A382DXF2"/>
<dbReference type="PANTHER" id="PTHR30472">
    <property type="entry name" value="FERRIC ENTEROBACTIN TRANSPORT SYSTEM PERMEASE PROTEIN"/>
    <property type="match status" value="1"/>
</dbReference>
<sequence length="342" mass="35434">MPTGLNHPEAAFSYRSYSTLIALGLAAVSICAIGPIIGPTPINWRAVFDRTIPFAENVDAQIFLIARLPRSIAGAFVGAALASAGVVLQALFRNPLATPFTLGVSSGASLGALLVVIIGTPLAISGLPAVPLASFAGAVGAISIVYVLARSRRQGLSTSILLLSGVTLNSLFSAIIMFVQYLADYTESFQAVRYLMGNLDVSSYTPIVWALPLLIVAGIGFSWLPRSLNLLTLGSTGAAARGVDVLQTQRIAFLSASLATGAAVSLGGPIGFVGIIVPHIVRLLLGSDHRLVLPASAFAGAAFLVTCDVAARTLMSPLELPVGVITAILGGPFFLWLLVRTK</sequence>
<evidence type="ECO:0000256" key="5">
    <source>
        <dbReference type="ARBA" id="ARBA00022692"/>
    </source>
</evidence>
<feature type="transmembrane region" description="Helical" evidence="8">
    <location>
        <begin position="203"/>
        <end position="224"/>
    </location>
</feature>
<feature type="transmembrane region" description="Helical" evidence="8">
    <location>
        <begin position="161"/>
        <end position="183"/>
    </location>
</feature>
<keyword evidence="5 8" id="KW-0812">Transmembrane</keyword>
<name>A0A382DXF2_9ZZZZ</name>
<dbReference type="InterPro" id="IPR000522">
    <property type="entry name" value="ABC_transptr_permease_BtuC"/>
</dbReference>
<evidence type="ECO:0000256" key="6">
    <source>
        <dbReference type="ARBA" id="ARBA00022989"/>
    </source>
</evidence>
<evidence type="ECO:0000256" key="4">
    <source>
        <dbReference type="ARBA" id="ARBA00022475"/>
    </source>
</evidence>
<evidence type="ECO:0000256" key="7">
    <source>
        <dbReference type="ARBA" id="ARBA00023136"/>
    </source>
</evidence>
<feature type="transmembrane region" description="Helical" evidence="8">
    <location>
        <begin position="318"/>
        <end position="339"/>
    </location>
</feature>
<dbReference type="GO" id="GO:0005886">
    <property type="term" value="C:plasma membrane"/>
    <property type="evidence" value="ECO:0007669"/>
    <property type="project" value="UniProtKB-SubCell"/>
</dbReference>
<feature type="transmembrane region" description="Helical" evidence="8">
    <location>
        <begin position="130"/>
        <end position="149"/>
    </location>
</feature>
<evidence type="ECO:0000256" key="8">
    <source>
        <dbReference type="SAM" id="Phobius"/>
    </source>
</evidence>
<dbReference type="Gene3D" id="1.10.3470.10">
    <property type="entry name" value="ABC transporter involved in vitamin B12 uptake, BtuC"/>
    <property type="match status" value="1"/>
</dbReference>
<dbReference type="EMBL" id="UINC01041610">
    <property type="protein sequence ID" value="SVB43120.1"/>
    <property type="molecule type" value="Genomic_DNA"/>
</dbReference>
<feature type="transmembrane region" description="Helical" evidence="8">
    <location>
        <begin position="292"/>
        <end position="311"/>
    </location>
</feature>
<dbReference type="SUPFAM" id="SSF81345">
    <property type="entry name" value="ABC transporter involved in vitamin B12 uptake, BtuC"/>
    <property type="match status" value="1"/>
</dbReference>
<keyword evidence="6 8" id="KW-1133">Transmembrane helix</keyword>
<feature type="transmembrane region" description="Helical" evidence="8">
    <location>
        <begin position="104"/>
        <end position="124"/>
    </location>
</feature>
<dbReference type="FunFam" id="1.10.3470.10:FF:000001">
    <property type="entry name" value="Vitamin B12 ABC transporter permease BtuC"/>
    <property type="match status" value="1"/>
</dbReference>
<comment type="similarity">
    <text evidence="2">Belongs to the binding-protein-dependent transport system permease family. FecCD subfamily.</text>
</comment>
<feature type="transmembrane region" description="Helical" evidence="8">
    <location>
        <begin position="20"/>
        <end position="38"/>
    </location>
</feature>
<reference evidence="9" key="1">
    <citation type="submission" date="2018-05" db="EMBL/GenBank/DDBJ databases">
        <authorList>
            <person name="Lanie J.A."/>
            <person name="Ng W.-L."/>
            <person name="Kazmierczak K.M."/>
            <person name="Andrzejewski T.M."/>
            <person name="Davidsen T.M."/>
            <person name="Wayne K.J."/>
            <person name="Tettelin H."/>
            <person name="Glass J.I."/>
            <person name="Rusch D."/>
            <person name="Podicherti R."/>
            <person name="Tsui H.-C.T."/>
            <person name="Winkler M.E."/>
        </authorList>
    </citation>
    <scope>NUCLEOTIDE SEQUENCE</scope>
</reference>
<feature type="transmembrane region" description="Helical" evidence="8">
    <location>
        <begin position="72"/>
        <end position="92"/>
    </location>
</feature>
<dbReference type="GO" id="GO:0022857">
    <property type="term" value="F:transmembrane transporter activity"/>
    <property type="evidence" value="ECO:0007669"/>
    <property type="project" value="InterPro"/>
</dbReference>